<dbReference type="PIRSF" id="PIRSF001227">
    <property type="entry name" value="Pen_acylase"/>
    <property type="match status" value="1"/>
</dbReference>
<dbReference type="RefSeq" id="WP_317958381.1">
    <property type="nucleotide sequence ID" value="NZ_BSKO01000001.1"/>
</dbReference>
<dbReference type="InterPro" id="IPR002692">
    <property type="entry name" value="S45"/>
</dbReference>
<dbReference type="Proteomes" id="UP001275436">
    <property type="component" value="Unassembled WGS sequence"/>
</dbReference>
<evidence type="ECO:0000256" key="2">
    <source>
        <dbReference type="ARBA" id="ARBA00022801"/>
    </source>
</evidence>
<keyword evidence="7" id="KW-1185">Reference proteome</keyword>
<keyword evidence="2" id="KW-0378">Hydrolase</keyword>
<evidence type="ECO:0000256" key="4">
    <source>
        <dbReference type="SAM" id="SignalP"/>
    </source>
</evidence>
<feature type="domain" description="FIMAH" evidence="5">
    <location>
        <begin position="822"/>
        <end position="901"/>
    </location>
</feature>
<keyword evidence="4" id="KW-0732">Signal</keyword>
<reference evidence="6 7" key="1">
    <citation type="submission" date="2023-02" db="EMBL/GenBank/DDBJ databases">
        <title>Oceanobacillus kimchii IFOP_LL358 isolated form Alexandrium catenella lab strain.</title>
        <authorList>
            <person name="Gajardo G."/>
            <person name="Ueki S."/>
            <person name="Maruyama F."/>
        </authorList>
    </citation>
    <scope>NUCLEOTIDE SEQUENCE [LARGE SCALE GENOMIC DNA]</scope>
    <source>
        <strain evidence="6 7">IFOP_LL358</strain>
    </source>
</reference>
<accession>A0ABQ5TNT6</accession>
<comment type="similarity">
    <text evidence="1">Belongs to the peptidase S45 family.</text>
</comment>
<evidence type="ECO:0000313" key="7">
    <source>
        <dbReference type="Proteomes" id="UP001275436"/>
    </source>
</evidence>
<feature type="signal peptide" evidence="4">
    <location>
        <begin position="1"/>
        <end position="23"/>
    </location>
</feature>
<dbReference type="InterPro" id="IPR043146">
    <property type="entry name" value="Penicillin_amidase_N_B-knob"/>
</dbReference>
<name>A0ABQ5TNT6_9BACI</name>
<dbReference type="SUPFAM" id="SSF56235">
    <property type="entry name" value="N-terminal nucleophile aminohydrolases (Ntn hydrolases)"/>
    <property type="match status" value="1"/>
</dbReference>
<evidence type="ECO:0000313" key="6">
    <source>
        <dbReference type="EMBL" id="GLO68011.1"/>
    </source>
</evidence>
<evidence type="ECO:0000259" key="5">
    <source>
        <dbReference type="Pfam" id="PF22888"/>
    </source>
</evidence>
<comment type="caution">
    <text evidence="6">The sequence shown here is derived from an EMBL/GenBank/DDBJ whole genome shotgun (WGS) entry which is preliminary data.</text>
</comment>
<dbReference type="Gene3D" id="1.10.1400.10">
    <property type="match status" value="1"/>
</dbReference>
<feature type="chain" id="PRO_5045907070" evidence="4">
    <location>
        <begin position="24"/>
        <end position="905"/>
    </location>
</feature>
<keyword evidence="3" id="KW-0865">Zymogen</keyword>
<protein>
    <submittedName>
        <fullName evidence="6">Penicillin amidase</fullName>
    </submittedName>
</protein>
<evidence type="ECO:0000256" key="3">
    <source>
        <dbReference type="ARBA" id="ARBA00023145"/>
    </source>
</evidence>
<proteinExistence type="inferred from homology"/>
<dbReference type="PANTHER" id="PTHR34218:SF4">
    <property type="entry name" value="ACYL-HOMOSERINE LACTONE ACYLASE QUIP"/>
    <property type="match status" value="1"/>
</dbReference>
<dbReference type="Pfam" id="PF01804">
    <property type="entry name" value="Penicil_amidase"/>
    <property type="match status" value="1"/>
</dbReference>
<dbReference type="Pfam" id="PF22888">
    <property type="entry name" value="FIMAH"/>
    <property type="match status" value="1"/>
</dbReference>
<dbReference type="InterPro" id="IPR023343">
    <property type="entry name" value="Penicillin_amidase_dom1"/>
</dbReference>
<dbReference type="InterPro" id="IPR054470">
    <property type="entry name" value="FIMAH_dom"/>
</dbReference>
<dbReference type="InterPro" id="IPR014395">
    <property type="entry name" value="Pen/GL7ACA/AHL_acylase"/>
</dbReference>
<gene>
    <name evidence="6" type="ORF">MACH08_37950</name>
</gene>
<sequence>MKKIFVFALICMLLITPFLSSMGSTTSNANSSVTTMIHELDGLEKPAEILVDNWGIPHIYASSQTDVYFAQGFNVARDRLWQIDLWRKNGLGELSEVLGPEYVEQDKAKRLFLYRGNMEEEWEAYGPETEDIVTAFTEGINAYVEMTETNPDLLPDEFDILDYKPSKWEPEDVVRIRSHGLTRNITNEVARAITLRDHGEDVESVRKKLQPDWETEIPEGLDLEDISEDVLDTYQLATSGVNFDQVEKGAKGLGDVETQLTTEAGNLNEQIEMESSLGSNNWVISPEKSETGRPIMADDPHRAVDVPSLRYITHLSAPGLDVIGGGEPVLPGISIGHNGTSAWGLTIFSIDQEDLYVYETNPDNPSEYRYEDEWEAMNSISEDIEVKNGDQQVADLEFTRHGPVIYKDEENNRAYAVRAGWLEPGMAPYLGSLSYMGAESWDEFYEAMNRWGSPSENQVYADVEGDIGWKPGGLTPVRDNWDGLLPVPGDGTYEWDGFLDQQNLPHELNSDRGWIGTANQMNLPDDYDYEKYKLGFEWTAPFRFQRIEEVMESNEKMGIEDSLQLQTDYTSVPAKRIMHLLNDTELESSDEQVNDALELLRSWDGELSVETSAGALFEVWYQYHLGDAVLAEIMSEEAAEYIGSGDPLVILDMLENPDEQFGDNPGAVRNEIILSSLEDAIDQVKELLGPNMDEWQWGELKHAYLDHPLAGMVDEEQANNMNIGPLPRGGSGDTVGASRYNSNFKQVHGATFRVVVDVGEWDNSIAMNSPGQSGDSNSKHYDNLFDTWANDGAIPLLYSRDKIEEATDQRIILLPVLENNVGSLEMLIEHFKTEEEFEGEDAARVLEIHLKAVSQFEKQGNAEKVLKHMRGFVDLLEHHYDAGEITDFAYHTLLHQAQTYMEKWE</sequence>
<organism evidence="6 7">
    <name type="scientific">Oceanobacillus kimchii</name>
    <dbReference type="NCBI Taxonomy" id="746691"/>
    <lineage>
        <taxon>Bacteria</taxon>
        <taxon>Bacillati</taxon>
        <taxon>Bacillota</taxon>
        <taxon>Bacilli</taxon>
        <taxon>Bacillales</taxon>
        <taxon>Bacillaceae</taxon>
        <taxon>Oceanobacillus</taxon>
    </lineage>
</organism>
<dbReference type="EMBL" id="BSKO01000001">
    <property type="protein sequence ID" value="GLO68011.1"/>
    <property type="molecule type" value="Genomic_DNA"/>
</dbReference>
<evidence type="ECO:0000256" key="1">
    <source>
        <dbReference type="ARBA" id="ARBA00006586"/>
    </source>
</evidence>
<dbReference type="Gene3D" id="2.30.120.10">
    <property type="match status" value="1"/>
</dbReference>
<dbReference type="PANTHER" id="PTHR34218">
    <property type="entry name" value="PEPTIDASE S45 PENICILLIN AMIDASE"/>
    <property type="match status" value="1"/>
</dbReference>
<dbReference type="InterPro" id="IPR029055">
    <property type="entry name" value="Ntn_hydrolases_N"/>
</dbReference>
<dbReference type="InterPro" id="IPR043147">
    <property type="entry name" value="Penicillin_amidase_A-knob"/>
</dbReference>
<dbReference type="Gene3D" id="1.10.439.10">
    <property type="entry name" value="Penicillin Amidohydrolase, domain 1"/>
    <property type="match status" value="1"/>
</dbReference>
<dbReference type="Gene3D" id="3.60.20.10">
    <property type="entry name" value="Glutamine Phosphoribosylpyrophosphate, subunit 1, domain 1"/>
    <property type="match status" value="1"/>
</dbReference>
<dbReference type="CDD" id="cd03747">
    <property type="entry name" value="Ntn_PGA_like"/>
    <property type="match status" value="1"/>
</dbReference>